<dbReference type="Proteomes" id="UP000179076">
    <property type="component" value="Unassembled WGS sequence"/>
</dbReference>
<evidence type="ECO:0000259" key="5">
    <source>
        <dbReference type="PROSITE" id="PS51891"/>
    </source>
</evidence>
<dbReference type="PANTHER" id="PTHR33337:SF40">
    <property type="entry name" value="CENP-V_GFA DOMAIN-CONTAINING PROTEIN-RELATED"/>
    <property type="match status" value="1"/>
</dbReference>
<evidence type="ECO:0000313" key="6">
    <source>
        <dbReference type="EMBL" id="OGI61333.1"/>
    </source>
</evidence>
<dbReference type="AlphaFoldDB" id="A0A1F6UVE3"/>
<dbReference type="PANTHER" id="PTHR33337">
    <property type="entry name" value="GFA DOMAIN-CONTAINING PROTEIN"/>
    <property type="match status" value="1"/>
</dbReference>
<name>A0A1F6UVE3_9PROT</name>
<dbReference type="Pfam" id="PF04828">
    <property type="entry name" value="GFA"/>
    <property type="match status" value="1"/>
</dbReference>
<evidence type="ECO:0000313" key="7">
    <source>
        <dbReference type="Proteomes" id="UP000179076"/>
    </source>
</evidence>
<accession>A0A1F6UVE3</accession>
<dbReference type="Gene3D" id="3.90.1590.10">
    <property type="entry name" value="glutathione-dependent formaldehyde- activating enzyme (gfa)"/>
    <property type="match status" value="1"/>
</dbReference>
<dbReference type="GO" id="GO:0016846">
    <property type="term" value="F:carbon-sulfur lyase activity"/>
    <property type="evidence" value="ECO:0007669"/>
    <property type="project" value="InterPro"/>
</dbReference>
<organism evidence="6 7">
    <name type="scientific">Candidatus Muproteobacteria bacterium RBG_16_60_9</name>
    <dbReference type="NCBI Taxonomy" id="1817755"/>
    <lineage>
        <taxon>Bacteria</taxon>
        <taxon>Pseudomonadati</taxon>
        <taxon>Pseudomonadota</taxon>
        <taxon>Candidatus Muproteobacteria</taxon>
    </lineage>
</organism>
<dbReference type="InterPro" id="IPR006913">
    <property type="entry name" value="CENP-V/GFA"/>
</dbReference>
<dbReference type="PROSITE" id="PS51891">
    <property type="entry name" value="CENP_V_GFA"/>
    <property type="match status" value="1"/>
</dbReference>
<comment type="caution">
    <text evidence="6">The sequence shown here is derived from an EMBL/GenBank/DDBJ whole genome shotgun (WGS) entry which is preliminary data.</text>
</comment>
<evidence type="ECO:0000256" key="1">
    <source>
        <dbReference type="ARBA" id="ARBA00005495"/>
    </source>
</evidence>
<dbReference type="InterPro" id="IPR011057">
    <property type="entry name" value="Mss4-like_sf"/>
</dbReference>
<gene>
    <name evidence="6" type="ORF">A2W18_12335</name>
</gene>
<evidence type="ECO:0000256" key="4">
    <source>
        <dbReference type="ARBA" id="ARBA00023239"/>
    </source>
</evidence>
<dbReference type="EMBL" id="MFSP01000201">
    <property type="protein sequence ID" value="OGI61333.1"/>
    <property type="molecule type" value="Genomic_DNA"/>
</dbReference>
<dbReference type="GO" id="GO:0046872">
    <property type="term" value="F:metal ion binding"/>
    <property type="evidence" value="ECO:0007669"/>
    <property type="project" value="UniProtKB-KW"/>
</dbReference>
<proteinExistence type="inferred from homology"/>
<sequence>MLTGSCLCQAVKFRITGQLGPAVFCHCRQCQKSNGTAFATTAPVRAKYFEIIEGRSQIREYESSPGKFRAFCSTCGSPIYSRRPSDPDTLRLRLGIIDNDPGRRPLAHVWTGAKVPWFEITDTLPQVTAAAPPETRKPSD</sequence>
<keyword evidence="4" id="KW-0456">Lyase</keyword>
<reference evidence="6 7" key="1">
    <citation type="journal article" date="2016" name="Nat. Commun.">
        <title>Thousands of microbial genomes shed light on interconnected biogeochemical processes in an aquifer system.</title>
        <authorList>
            <person name="Anantharaman K."/>
            <person name="Brown C.T."/>
            <person name="Hug L.A."/>
            <person name="Sharon I."/>
            <person name="Castelle C.J."/>
            <person name="Probst A.J."/>
            <person name="Thomas B.C."/>
            <person name="Singh A."/>
            <person name="Wilkins M.J."/>
            <person name="Karaoz U."/>
            <person name="Brodie E.L."/>
            <person name="Williams K.H."/>
            <person name="Hubbard S.S."/>
            <person name="Banfield J.F."/>
        </authorList>
    </citation>
    <scope>NUCLEOTIDE SEQUENCE [LARGE SCALE GENOMIC DNA]</scope>
</reference>
<protein>
    <submittedName>
        <fullName evidence="6">Aldehyde-activating protein</fullName>
    </submittedName>
</protein>
<comment type="similarity">
    <text evidence="1">Belongs to the Gfa family.</text>
</comment>
<keyword evidence="2" id="KW-0479">Metal-binding</keyword>
<evidence type="ECO:0000256" key="2">
    <source>
        <dbReference type="ARBA" id="ARBA00022723"/>
    </source>
</evidence>
<keyword evidence="3" id="KW-0862">Zinc</keyword>
<evidence type="ECO:0000256" key="3">
    <source>
        <dbReference type="ARBA" id="ARBA00022833"/>
    </source>
</evidence>
<feature type="domain" description="CENP-V/GFA" evidence="5">
    <location>
        <begin position="2"/>
        <end position="119"/>
    </location>
</feature>
<dbReference type="SUPFAM" id="SSF51316">
    <property type="entry name" value="Mss4-like"/>
    <property type="match status" value="1"/>
</dbReference>